<evidence type="ECO:0000256" key="2">
    <source>
        <dbReference type="ARBA" id="ARBA00006971"/>
    </source>
</evidence>
<keyword evidence="9" id="KW-1185">Reference proteome</keyword>
<comment type="caution">
    <text evidence="8">The sequence shown here is derived from an EMBL/GenBank/DDBJ whole genome shotgun (WGS) entry which is preliminary data.</text>
</comment>
<keyword evidence="8" id="KW-0645">Protease</keyword>
<dbReference type="InterPro" id="IPR036013">
    <property type="entry name" value="Band_7/SPFH_dom_sf"/>
</dbReference>
<comment type="subcellular location">
    <subcellularLocation>
        <location evidence="1 6">Membrane</location>
    </subcellularLocation>
</comment>
<evidence type="ECO:0000313" key="8">
    <source>
        <dbReference type="EMBL" id="NDL66923.1"/>
    </source>
</evidence>
<keyword evidence="8" id="KW-0378">Hydrolase</keyword>
<dbReference type="InterPro" id="IPR050710">
    <property type="entry name" value="Band7/mec-2_domain"/>
</dbReference>
<evidence type="ECO:0000256" key="3">
    <source>
        <dbReference type="ARBA" id="ARBA00022692"/>
    </source>
</evidence>
<dbReference type="EMBL" id="JAAEEH010000007">
    <property type="protein sequence ID" value="NDL66923.1"/>
    <property type="molecule type" value="Genomic_DNA"/>
</dbReference>
<gene>
    <name evidence="8" type="primary">hflK</name>
    <name evidence="8" type="ORF">GXN74_04065</name>
</gene>
<dbReference type="AlphaFoldDB" id="A0A7X5HUJ9"/>
<keyword evidence="4 6" id="KW-1133">Transmembrane helix</keyword>
<name>A0A7X5HUJ9_9FIRM</name>
<comment type="subunit">
    <text evidence="6">HflC and HflK may interact to form a multimeric complex.</text>
</comment>
<evidence type="ECO:0000256" key="5">
    <source>
        <dbReference type="ARBA" id="ARBA00023136"/>
    </source>
</evidence>
<feature type="transmembrane region" description="Helical" evidence="6">
    <location>
        <begin position="31"/>
        <end position="52"/>
    </location>
</feature>
<dbReference type="InterPro" id="IPR010201">
    <property type="entry name" value="HflK"/>
</dbReference>
<comment type="function">
    <text evidence="6">HflC and HflK could encode or regulate a protease.</text>
</comment>
<reference evidence="8 9" key="1">
    <citation type="submission" date="2020-01" db="EMBL/GenBank/DDBJ databases">
        <title>Anaeroalcalibacter tamaniensis gen. nov., sp. nov., moderately halophilic strictly anaerobic fermenter bacterium from mud volcano of Taman peninsula.</title>
        <authorList>
            <person name="Frolova A."/>
            <person name="Merkel A.Y."/>
            <person name="Slobodkin A.I."/>
        </authorList>
    </citation>
    <scope>NUCLEOTIDE SEQUENCE [LARGE SCALE GENOMIC DNA]</scope>
    <source>
        <strain evidence="8 9">F-3ap</strain>
    </source>
</reference>
<evidence type="ECO:0000259" key="7">
    <source>
        <dbReference type="SMART" id="SM00244"/>
    </source>
</evidence>
<keyword evidence="3 6" id="KW-0812">Transmembrane</keyword>
<evidence type="ECO:0000313" key="9">
    <source>
        <dbReference type="Proteomes" id="UP000461585"/>
    </source>
</evidence>
<dbReference type="Pfam" id="PF01145">
    <property type="entry name" value="Band_7"/>
    <property type="match status" value="1"/>
</dbReference>
<dbReference type="NCBIfam" id="TIGR01933">
    <property type="entry name" value="hflK"/>
    <property type="match status" value="1"/>
</dbReference>
<dbReference type="GO" id="GO:0006508">
    <property type="term" value="P:proteolysis"/>
    <property type="evidence" value="ECO:0007669"/>
    <property type="project" value="UniProtKB-KW"/>
</dbReference>
<protein>
    <recommendedName>
        <fullName evidence="6">Protein HflK</fullName>
    </recommendedName>
</protein>
<dbReference type="PANTHER" id="PTHR43327:SF2">
    <property type="entry name" value="MODULATOR OF FTSH PROTEASE HFLK"/>
    <property type="match status" value="1"/>
</dbReference>
<accession>A0A7X5HUJ9</accession>
<evidence type="ECO:0000256" key="6">
    <source>
        <dbReference type="RuleBase" id="RU364113"/>
    </source>
</evidence>
<organism evidence="8 9">
    <name type="scientific">Anaerotalea alkaliphila</name>
    <dbReference type="NCBI Taxonomy" id="2662126"/>
    <lineage>
        <taxon>Bacteria</taxon>
        <taxon>Bacillati</taxon>
        <taxon>Bacillota</taxon>
        <taxon>Clostridia</taxon>
        <taxon>Eubacteriales</taxon>
        <taxon>Anaerotalea</taxon>
    </lineage>
</organism>
<dbReference type="PANTHER" id="PTHR43327">
    <property type="entry name" value="STOMATIN-LIKE PROTEIN 2, MITOCHONDRIAL"/>
    <property type="match status" value="1"/>
</dbReference>
<dbReference type="SUPFAM" id="SSF117892">
    <property type="entry name" value="Band 7/SPFH domain"/>
    <property type="match status" value="1"/>
</dbReference>
<comment type="similarity">
    <text evidence="2 6">Belongs to the band 7/mec-2 family. HflK subfamily.</text>
</comment>
<sequence>MEMNNSPRRGEEEIKDVHPKFKNMKTHGFRWGFMFLLVLGAAFLFFQSFFVLQDNENGVVLRLGQLRTVERQPGPHFKLPFIEEVTKVNVRNVYNMEYGFRILRAGTEQSDPVYEDNPQEATVIVDAAANNASIALLELIIQYRIYNPTDYLFKVDDVEGTLRLALEDTIRSTVQTLTLDEAKTQKELLDMKVMPLLQKKMDDYGAGIEILLVGTQNMQFLPSVEEAYQQKENANQYKNGKMEDAEKYNNMVIPRATAEATKLLEEASGYKAKTVAEAKAAMASYDALYEEYRKNPAILKERYYVEAIQSFLENNTIVVDATESGNLYKFLNMTQDTPVKAGLVEN</sequence>
<dbReference type="SMART" id="SM00244">
    <property type="entry name" value="PHB"/>
    <property type="match status" value="1"/>
</dbReference>
<keyword evidence="5 6" id="KW-0472">Membrane</keyword>
<feature type="domain" description="Band 7" evidence="7">
    <location>
        <begin position="47"/>
        <end position="232"/>
    </location>
</feature>
<evidence type="ECO:0000256" key="1">
    <source>
        <dbReference type="ARBA" id="ARBA00004370"/>
    </source>
</evidence>
<dbReference type="CDD" id="cd03404">
    <property type="entry name" value="SPFH_HflK"/>
    <property type="match status" value="1"/>
</dbReference>
<evidence type="ECO:0000256" key="4">
    <source>
        <dbReference type="ARBA" id="ARBA00022989"/>
    </source>
</evidence>
<dbReference type="GO" id="GO:0008233">
    <property type="term" value="F:peptidase activity"/>
    <property type="evidence" value="ECO:0007669"/>
    <property type="project" value="UniProtKB-KW"/>
</dbReference>
<dbReference type="RefSeq" id="WP_162369649.1">
    <property type="nucleotide sequence ID" value="NZ_JAAEEH010000007.1"/>
</dbReference>
<dbReference type="Gene3D" id="3.30.479.30">
    <property type="entry name" value="Band 7 domain"/>
    <property type="match status" value="1"/>
</dbReference>
<dbReference type="Proteomes" id="UP000461585">
    <property type="component" value="Unassembled WGS sequence"/>
</dbReference>
<dbReference type="GO" id="GO:0016020">
    <property type="term" value="C:membrane"/>
    <property type="evidence" value="ECO:0007669"/>
    <property type="project" value="UniProtKB-SubCell"/>
</dbReference>
<dbReference type="InterPro" id="IPR001107">
    <property type="entry name" value="Band_7"/>
</dbReference>
<proteinExistence type="inferred from homology"/>